<protein>
    <recommendedName>
        <fullName evidence="3">Apea-like HEPN domain-containing protein</fullName>
    </recommendedName>
</protein>
<name>A0A2T3XRK5_9BURK</name>
<dbReference type="AlphaFoldDB" id="A0A2T3XRK5"/>
<sequence length="405" mass="45570">MDIAGYDISCDVGVGRFNDVEIAHCIAAFLPASSGHADEILYKRDNDSEWVIKLIYKKHRLRQVVSRMPEFELHALKTKIQEELEGACIERIGQTIMFSRMPTRGYFKIDSDLQILPVPPGSPLPSFFAAPHPFICQFRFKSSMLHSLNVSRMQSRCTEVALILNLLLQFGIIHTNRISHQWITKNQTSEGRISFLAPELVQMGYMLDGFQGQLESFSEPGALKALAEQPAESYYREIGPTVRSEMEVATNTAELFRIFMKLSGESREKFVRAIFWYRQADRLAAASASSAYLALIISIDALLPKQRGPACPTCGLSQGKSATDAFVEFMDRYSPNDSEFERSRKEFYRARSRLAHGGVLADDLSSTTILHPEDIGDWLIDWGARPLVRLALIAWLSECGQSETG</sequence>
<dbReference type="RefSeq" id="WP_107152137.1">
    <property type="nucleotide sequence ID" value="NZ_PYUC01000009.1"/>
</dbReference>
<gene>
    <name evidence="1" type="ORF">C9I57_18665</name>
</gene>
<evidence type="ECO:0000313" key="2">
    <source>
        <dbReference type="Proteomes" id="UP000240638"/>
    </source>
</evidence>
<reference evidence="1 2" key="1">
    <citation type="submission" date="2018-03" db="EMBL/GenBank/DDBJ databases">
        <title>Whole genome analyses suggest that Burkholderia sensu lato contains two further novel genera in the rhizoxinica-symbiotica group Mycetohabitans gen. nov., and Trinickia gen. nov.: implications for the evolution of diazotrophy and nodulation in the Burkholderiaceae.</title>
        <authorList>
            <person name="Estrada De Los Santos P."/>
            <person name="Palmer M."/>
            <person name="Chavez-Ramirez B."/>
            <person name="Steenkamp E.T."/>
            <person name="Hirsch A.M."/>
            <person name="Manyaka P."/>
            <person name="Maluk M."/>
            <person name="Lafos M."/>
            <person name="Crook M."/>
            <person name="Gross E."/>
            <person name="Simon M.F."/>
            <person name="Bueno Dos Reis Junior F."/>
            <person name="Poole P.S."/>
            <person name="Venter S.N."/>
            <person name="James E.K."/>
        </authorList>
    </citation>
    <scope>NUCLEOTIDE SEQUENCE [LARGE SCALE GENOMIC DNA]</scope>
    <source>
        <strain evidence="1 2">JPY-366</strain>
    </source>
</reference>
<evidence type="ECO:0000313" key="1">
    <source>
        <dbReference type="EMBL" id="PTB19082.1"/>
    </source>
</evidence>
<evidence type="ECO:0008006" key="3">
    <source>
        <dbReference type="Google" id="ProtNLM"/>
    </source>
</evidence>
<accession>A0A2T3XRK5</accession>
<comment type="caution">
    <text evidence="1">The sequence shown here is derived from an EMBL/GenBank/DDBJ whole genome shotgun (WGS) entry which is preliminary data.</text>
</comment>
<dbReference type="EMBL" id="PYUC01000009">
    <property type="protein sequence ID" value="PTB19082.1"/>
    <property type="molecule type" value="Genomic_DNA"/>
</dbReference>
<organism evidence="1 2">
    <name type="scientific">Trinickia symbiotica</name>
    <dbReference type="NCBI Taxonomy" id="863227"/>
    <lineage>
        <taxon>Bacteria</taxon>
        <taxon>Pseudomonadati</taxon>
        <taxon>Pseudomonadota</taxon>
        <taxon>Betaproteobacteria</taxon>
        <taxon>Burkholderiales</taxon>
        <taxon>Burkholderiaceae</taxon>
        <taxon>Trinickia</taxon>
    </lineage>
</organism>
<proteinExistence type="predicted"/>
<dbReference type="Proteomes" id="UP000240638">
    <property type="component" value="Unassembled WGS sequence"/>
</dbReference>